<evidence type="ECO:0000256" key="4">
    <source>
        <dbReference type="RuleBase" id="RU361117"/>
    </source>
</evidence>
<evidence type="ECO:0000256" key="3">
    <source>
        <dbReference type="ARBA" id="ARBA00022801"/>
    </source>
</evidence>
<dbReference type="InterPro" id="IPR023214">
    <property type="entry name" value="HAD_sf"/>
</dbReference>
<comment type="pathway">
    <text evidence="1 4">Glycan biosynthesis; trehalose biosynthesis.</text>
</comment>
<evidence type="ECO:0000256" key="5">
    <source>
        <dbReference type="SAM" id="MobiDB-lite"/>
    </source>
</evidence>
<accession>A0A2S2CQ23</accession>
<dbReference type="NCBIfam" id="TIGR01484">
    <property type="entry name" value="HAD-SF-IIB"/>
    <property type="match status" value="1"/>
</dbReference>
<dbReference type="UniPathway" id="UPA00299"/>
<dbReference type="AlphaFoldDB" id="A0A2S2CQ23"/>
<organism evidence="6 7">
    <name type="scientific">Azospirillum thermophilum</name>
    <dbReference type="NCBI Taxonomy" id="2202148"/>
    <lineage>
        <taxon>Bacteria</taxon>
        <taxon>Pseudomonadati</taxon>
        <taxon>Pseudomonadota</taxon>
        <taxon>Alphaproteobacteria</taxon>
        <taxon>Rhodospirillales</taxon>
        <taxon>Azospirillaceae</taxon>
        <taxon>Azospirillum</taxon>
    </lineage>
</organism>
<protein>
    <recommendedName>
        <fullName evidence="4">Trehalose 6-phosphate phosphatase</fullName>
        <ecNumber evidence="4">3.1.3.12</ecNumber>
    </recommendedName>
</protein>
<comment type="function">
    <text evidence="4">Removes the phosphate from trehalose 6-phosphate to produce free trehalose.</text>
</comment>
<comment type="similarity">
    <text evidence="2 4">Belongs to the trehalose phosphatase family.</text>
</comment>
<keyword evidence="4" id="KW-0460">Magnesium</keyword>
<dbReference type="InterPro" id="IPR003337">
    <property type="entry name" value="Trehalose_PPase"/>
</dbReference>
<dbReference type="InterPro" id="IPR044651">
    <property type="entry name" value="OTSB-like"/>
</dbReference>
<comment type="cofactor">
    <cofactor evidence="4">
        <name>Mg(2+)</name>
        <dbReference type="ChEBI" id="CHEBI:18420"/>
    </cofactor>
</comment>
<dbReference type="Proteomes" id="UP000245629">
    <property type="component" value="Chromosome 2"/>
</dbReference>
<evidence type="ECO:0000313" key="7">
    <source>
        <dbReference type="Proteomes" id="UP000245629"/>
    </source>
</evidence>
<keyword evidence="4" id="KW-0479">Metal-binding</keyword>
<dbReference type="CDD" id="cd01627">
    <property type="entry name" value="HAD_TPP"/>
    <property type="match status" value="1"/>
</dbReference>
<evidence type="ECO:0000313" key="6">
    <source>
        <dbReference type="EMBL" id="AWK86568.1"/>
    </source>
</evidence>
<gene>
    <name evidence="6" type="primary">otsB</name>
    <name evidence="6" type="ORF">DEW08_10240</name>
</gene>
<keyword evidence="3 4" id="KW-0378">Hydrolase</keyword>
<dbReference type="GO" id="GO:0046872">
    <property type="term" value="F:metal ion binding"/>
    <property type="evidence" value="ECO:0007669"/>
    <property type="project" value="UniProtKB-KW"/>
</dbReference>
<dbReference type="GO" id="GO:0005992">
    <property type="term" value="P:trehalose biosynthetic process"/>
    <property type="evidence" value="ECO:0007669"/>
    <property type="project" value="UniProtKB-UniPathway"/>
</dbReference>
<proteinExistence type="inferred from homology"/>
<dbReference type="Pfam" id="PF02358">
    <property type="entry name" value="Trehalose_PPase"/>
    <property type="match status" value="1"/>
</dbReference>
<feature type="region of interest" description="Disordered" evidence="5">
    <location>
        <begin position="1"/>
        <end position="46"/>
    </location>
</feature>
<dbReference type="KEGG" id="azz:DEW08_10240"/>
<dbReference type="EMBL" id="CP029353">
    <property type="protein sequence ID" value="AWK86568.1"/>
    <property type="molecule type" value="Genomic_DNA"/>
</dbReference>
<dbReference type="NCBIfam" id="TIGR00685">
    <property type="entry name" value="T6PP"/>
    <property type="match status" value="1"/>
</dbReference>
<dbReference type="Gene3D" id="3.30.70.1020">
    <property type="entry name" value="Trehalose-6-phosphate phosphatase related protein, domain 2"/>
    <property type="match status" value="1"/>
</dbReference>
<dbReference type="InterPro" id="IPR036412">
    <property type="entry name" value="HAD-like_sf"/>
</dbReference>
<reference evidence="7" key="1">
    <citation type="submission" date="2018-05" db="EMBL/GenBank/DDBJ databases">
        <title>Azospirillum thermophila sp. nov., a novel isolated from hot spring.</title>
        <authorList>
            <person name="Zhao Z."/>
        </authorList>
    </citation>
    <scope>NUCLEOTIDE SEQUENCE [LARGE SCALE GENOMIC DNA]</scope>
    <source>
        <strain evidence="7">CFH 70021</strain>
    </source>
</reference>
<dbReference type="PANTHER" id="PTHR43768:SF3">
    <property type="entry name" value="TREHALOSE 6-PHOSPHATE PHOSPHATASE"/>
    <property type="match status" value="1"/>
</dbReference>
<keyword evidence="7" id="KW-1185">Reference proteome</keyword>
<sequence length="306" mass="32224">MSSPSRLRLGSAGPLPAGDRTETHPVAQATDTGRPDTGNQETGADRAAGPSALACFGDFIAALAGRRPALFLDYDGTLVPLAPRPELAVLDEAVRGTIRRLSALCPVAVVSGRDLDDVARMVGLEGLVYAGSHGFDIRGPGLRTQIGQEYLGELEGADIDLRARLAAIPGTLVERKRFAIAIHTRQVAPPDKPAVAAVVRSVAAERAQLRVTGGKEILELRPNLPWDKGRAVLTLLDALGLSGEGTVPLYLGDDETDEDAFRALSGRGFGIRVGDDTSGTAAQWRLRDPAEAARFLDRLAGRLAGS</sequence>
<evidence type="ECO:0000256" key="1">
    <source>
        <dbReference type="ARBA" id="ARBA00005199"/>
    </source>
</evidence>
<dbReference type="Gene3D" id="3.40.50.1000">
    <property type="entry name" value="HAD superfamily/HAD-like"/>
    <property type="match status" value="1"/>
</dbReference>
<dbReference type="SUPFAM" id="SSF56784">
    <property type="entry name" value="HAD-like"/>
    <property type="match status" value="1"/>
</dbReference>
<dbReference type="PANTHER" id="PTHR43768">
    <property type="entry name" value="TREHALOSE 6-PHOSPHATE PHOSPHATASE"/>
    <property type="match status" value="1"/>
</dbReference>
<comment type="catalytic activity">
    <reaction evidence="4">
        <text>alpha,alpha-trehalose 6-phosphate + H2O = alpha,alpha-trehalose + phosphate</text>
        <dbReference type="Rhea" id="RHEA:23420"/>
        <dbReference type="ChEBI" id="CHEBI:15377"/>
        <dbReference type="ChEBI" id="CHEBI:16551"/>
        <dbReference type="ChEBI" id="CHEBI:43474"/>
        <dbReference type="ChEBI" id="CHEBI:58429"/>
        <dbReference type="EC" id="3.1.3.12"/>
    </reaction>
</comment>
<dbReference type="InterPro" id="IPR006379">
    <property type="entry name" value="HAD-SF_hydro_IIB"/>
</dbReference>
<evidence type="ECO:0000256" key="2">
    <source>
        <dbReference type="ARBA" id="ARBA00008770"/>
    </source>
</evidence>
<name>A0A2S2CQ23_9PROT</name>
<dbReference type="OrthoDB" id="9814913at2"/>
<dbReference type="EC" id="3.1.3.12" evidence="4"/>
<dbReference type="GO" id="GO:0004805">
    <property type="term" value="F:trehalose-phosphatase activity"/>
    <property type="evidence" value="ECO:0007669"/>
    <property type="project" value="UniProtKB-EC"/>
</dbReference>